<keyword evidence="1" id="KW-1133">Transmembrane helix</keyword>
<dbReference type="GO" id="GO:0016627">
    <property type="term" value="F:oxidoreductase activity, acting on the CH-CH group of donors"/>
    <property type="evidence" value="ECO:0007669"/>
    <property type="project" value="InterPro"/>
</dbReference>
<name>A0A2G5PF22_9MYCO</name>
<proteinExistence type="predicted"/>
<reference evidence="2 3" key="1">
    <citation type="journal article" date="2017" name="Infect. Genet. Evol.">
        <title>The new phylogeny of the genus Mycobacterium: The old and the news.</title>
        <authorList>
            <person name="Tortoli E."/>
            <person name="Fedrizzi T."/>
            <person name="Meehan C.J."/>
            <person name="Trovato A."/>
            <person name="Grottola A."/>
            <person name="Giacobazzi E."/>
            <person name="Serpini G.F."/>
            <person name="Tagliazucchi S."/>
            <person name="Fabio A."/>
            <person name="Bettua C."/>
            <person name="Bertorelli R."/>
            <person name="Frascaro F."/>
            <person name="De Sanctis V."/>
            <person name="Pecorari M."/>
            <person name="Jousson O."/>
            <person name="Segata N."/>
            <person name="Cirillo D.M."/>
        </authorList>
    </citation>
    <scope>NUCLEOTIDE SEQUENCE [LARGE SCALE GENOMIC DNA]</scope>
    <source>
        <strain evidence="2 3">CIP1034565</strain>
    </source>
</reference>
<dbReference type="STRING" id="85968.GCA_900073015_03192"/>
<keyword evidence="1" id="KW-0812">Transmembrane</keyword>
<evidence type="ECO:0000256" key="1">
    <source>
        <dbReference type="SAM" id="Phobius"/>
    </source>
</evidence>
<evidence type="ECO:0000313" key="2">
    <source>
        <dbReference type="EMBL" id="PIB76544.1"/>
    </source>
</evidence>
<dbReference type="Gene3D" id="2.40.110.10">
    <property type="entry name" value="Butyryl-CoA Dehydrogenase, subunit A, domain 2"/>
    <property type="match status" value="1"/>
</dbReference>
<dbReference type="Gene3D" id="1.20.140.10">
    <property type="entry name" value="Butyryl-CoA Dehydrogenase, subunit A, domain 3"/>
    <property type="match status" value="1"/>
</dbReference>
<dbReference type="SUPFAM" id="SSF47203">
    <property type="entry name" value="Acyl-CoA dehydrogenase C-terminal domain-like"/>
    <property type="match status" value="1"/>
</dbReference>
<accession>A0A2G5PF22</accession>
<sequence>MTAGESTVAGRLVDPGLRSRFAAEVLADGEPDVAGALTLATALANEGCQPGTGHTLGYLRTLASLGAVDATAARAVEPHLDARAILDQAGLGPVIEDIGADEKSTWGVYAAHAPGHRLQATSDGPGWTLSGVKPWCSLSRQLSHAIVTAHVSDGERRAFAVRLDPAVIATLDADWVARGLVAVPSGPIAMDAAPAAPVGESGWYLERPGFAWGGIGVAAVWYGIAFGLLEALRDYARTHAGDRIVLAQLGSADELMFATATCLEASAREIDAGSAGATANLLAQRVRAVTARAAEAVQQIAGHALGPGPLVGDEGYARRVADLTVYLRQHHGERDLAQLGQLILDDAGHLDA</sequence>
<gene>
    <name evidence="2" type="ORF">CQY22_005375</name>
</gene>
<dbReference type="InterPro" id="IPR009100">
    <property type="entry name" value="AcylCoA_DH/oxidase_NM_dom_sf"/>
</dbReference>
<keyword evidence="3" id="KW-1185">Reference proteome</keyword>
<protein>
    <submittedName>
        <fullName evidence="2">Acyl-CoA dehydrogenase</fullName>
    </submittedName>
</protein>
<dbReference type="EMBL" id="PDCN02000004">
    <property type="protein sequence ID" value="PIB76544.1"/>
    <property type="molecule type" value="Genomic_DNA"/>
</dbReference>
<dbReference type="SUPFAM" id="SSF56645">
    <property type="entry name" value="Acyl-CoA dehydrogenase NM domain-like"/>
    <property type="match status" value="1"/>
</dbReference>
<dbReference type="InterPro" id="IPR046373">
    <property type="entry name" value="Acyl-CoA_Oxase/DH_mid-dom_sf"/>
</dbReference>
<keyword evidence="1" id="KW-0472">Membrane</keyword>
<evidence type="ECO:0000313" key="3">
    <source>
        <dbReference type="Proteomes" id="UP000230551"/>
    </source>
</evidence>
<comment type="caution">
    <text evidence="2">The sequence shown here is derived from an EMBL/GenBank/DDBJ whole genome shotgun (WGS) entry which is preliminary data.</text>
</comment>
<organism evidence="2 3">
    <name type="scientific">Mycolicibacterium brumae</name>
    <dbReference type="NCBI Taxonomy" id="85968"/>
    <lineage>
        <taxon>Bacteria</taxon>
        <taxon>Bacillati</taxon>
        <taxon>Actinomycetota</taxon>
        <taxon>Actinomycetes</taxon>
        <taxon>Mycobacteriales</taxon>
        <taxon>Mycobacteriaceae</taxon>
        <taxon>Mycolicibacterium</taxon>
    </lineage>
</organism>
<dbReference type="InterPro" id="IPR036250">
    <property type="entry name" value="AcylCo_DH-like_C"/>
</dbReference>
<feature type="transmembrane region" description="Helical" evidence="1">
    <location>
        <begin position="210"/>
        <end position="229"/>
    </location>
</feature>
<dbReference type="AlphaFoldDB" id="A0A2G5PF22"/>
<dbReference type="Proteomes" id="UP000230551">
    <property type="component" value="Unassembled WGS sequence"/>
</dbReference>
<dbReference type="OrthoDB" id="107064at2"/>